<evidence type="ECO:0000256" key="1">
    <source>
        <dbReference type="SAM" id="MobiDB-lite"/>
    </source>
</evidence>
<dbReference type="InterPro" id="IPR009875">
    <property type="entry name" value="PilZ_domain"/>
</dbReference>
<name>A0A517RN89_9PLAN</name>
<dbReference type="GO" id="GO:0035438">
    <property type="term" value="F:cyclic-di-GMP binding"/>
    <property type="evidence" value="ECO:0007669"/>
    <property type="project" value="InterPro"/>
</dbReference>
<dbReference type="EMBL" id="CP036269">
    <property type="protein sequence ID" value="QDT45345.1"/>
    <property type="molecule type" value="Genomic_DNA"/>
</dbReference>
<proteinExistence type="predicted"/>
<evidence type="ECO:0000313" key="3">
    <source>
        <dbReference type="EMBL" id="QDT45345.1"/>
    </source>
</evidence>
<dbReference type="Pfam" id="PF07238">
    <property type="entry name" value="PilZ"/>
    <property type="match status" value="1"/>
</dbReference>
<protein>
    <submittedName>
        <fullName evidence="3">PilZ domain protein</fullName>
    </submittedName>
</protein>
<evidence type="ECO:0000259" key="2">
    <source>
        <dbReference type="Pfam" id="PF07238"/>
    </source>
</evidence>
<dbReference type="RefSeq" id="WP_145221778.1">
    <property type="nucleotide sequence ID" value="NZ_CP036269.1"/>
</dbReference>
<dbReference type="KEGG" id="gaz:Pan241w_54650"/>
<organism evidence="3 4">
    <name type="scientific">Gimesia alba</name>
    <dbReference type="NCBI Taxonomy" id="2527973"/>
    <lineage>
        <taxon>Bacteria</taxon>
        <taxon>Pseudomonadati</taxon>
        <taxon>Planctomycetota</taxon>
        <taxon>Planctomycetia</taxon>
        <taxon>Planctomycetales</taxon>
        <taxon>Planctomycetaceae</taxon>
        <taxon>Gimesia</taxon>
    </lineage>
</organism>
<dbReference type="OrthoDB" id="265266at2"/>
<feature type="domain" description="PilZ" evidence="2">
    <location>
        <begin position="89"/>
        <end position="199"/>
    </location>
</feature>
<dbReference type="AlphaFoldDB" id="A0A517RN89"/>
<sequence>MNILMDVEPQVTPTESAVKTEKPVSPASDQATQPISFHRCLGSAKRPLKVRSRNSGYSWNSILTKVRANSPVKTDSPAPVPLKENKSFERREFPRHTSEAIVLAFSKDEQGISEAGDHPGAKGYAINVSQNGLSFASRSEFALRDELQLHVEDQRVKFALDVTASVVRATPLDEEFWRIDCKLIAPLSDEQVALLKEHVPSCYAG</sequence>
<gene>
    <name evidence="3" type="ORF">Pan241w_54650</name>
</gene>
<feature type="region of interest" description="Disordered" evidence="1">
    <location>
        <begin position="1"/>
        <end position="36"/>
    </location>
</feature>
<evidence type="ECO:0000313" key="4">
    <source>
        <dbReference type="Proteomes" id="UP000317171"/>
    </source>
</evidence>
<reference evidence="3 4" key="1">
    <citation type="submission" date="2019-02" db="EMBL/GenBank/DDBJ databases">
        <title>Deep-cultivation of Planctomycetes and their phenomic and genomic characterization uncovers novel biology.</title>
        <authorList>
            <person name="Wiegand S."/>
            <person name="Jogler M."/>
            <person name="Boedeker C."/>
            <person name="Pinto D."/>
            <person name="Vollmers J."/>
            <person name="Rivas-Marin E."/>
            <person name="Kohn T."/>
            <person name="Peeters S.H."/>
            <person name="Heuer A."/>
            <person name="Rast P."/>
            <person name="Oberbeckmann S."/>
            <person name="Bunk B."/>
            <person name="Jeske O."/>
            <person name="Meyerdierks A."/>
            <person name="Storesund J.E."/>
            <person name="Kallscheuer N."/>
            <person name="Luecker S."/>
            <person name="Lage O.M."/>
            <person name="Pohl T."/>
            <person name="Merkel B.J."/>
            <person name="Hornburger P."/>
            <person name="Mueller R.-W."/>
            <person name="Bruemmer F."/>
            <person name="Labrenz M."/>
            <person name="Spormann A.M."/>
            <person name="Op den Camp H."/>
            <person name="Overmann J."/>
            <person name="Amann R."/>
            <person name="Jetten M.S.M."/>
            <person name="Mascher T."/>
            <person name="Medema M.H."/>
            <person name="Devos D.P."/>
            <person name="Kaster A.-K."/>
            <person name="Ovreas L."/>
            <person name="Rohde M."/>
            <person name="Galperin M.Y."/>
            <person name="Jogler C."/>
        </authorList>
    </citation>
    <scope>NUCLEOTIDE SEQUENCE [LARGE SCALE GENOMIC DNA]</scope>
    <source>
        <strain evidence="3 4">Pan241w</strain>
    </source>
</reference>
<dbReference type="Proteomes" id="UP000317171">
    <property type="component" value="Chromosome"/>
</dbReference>
<keyword evidence="4" id="KW-1185">Reference proteome</keyword>
<accession>A0A517RN89</accession>